<dbReference type="SUPFAM" id="SSF52540">
    <property type="entry name" value="P-loop containing nucleoside triphosphate hydrolases"/>
    <property type="match status" value="1"/>
</dbReference>
<dbReference type="InterPro" id="IPR051677">
    <property type="entry name" value="AfsR-DnrI-RedD_regulator"/>
</dbReference>
<dbReference type="InterPro" id="IPR016032">
    <property type="entry name" value="Sig_transdc_resp-reg_C-effctor"/>
</dbReference>
<dbReference type="PANTHER" id="PTHR35807:SF2">
    <property type="entry name" value="TRANSCRIPTIONAL ACTIVATOR DOMAIN"/>
    <property type="match status" value="1"/>
</dbReference>
<dbReference type="SUPFAM" id="SSF46894">
    <property type="entry name" value="C-terminal effector domain of the bipartite response regulators"/>
    <property type="match status" value="1"/>
</dbReference>
<protein>
    <submittedName>
        <fullName evidence="3">AAA family ATPase</fullName>
    </submittedName>
</protein>
<evidence type="ECO:0000313" key="3">
    <source>
        <dbReference type="EMBL" id="MFB9572730.1"/>
    </source>
</evidence>
<reference evidence="3 4" key="1">
    <citation type="submission" date="2024-09" db="EMBL/GenBank/DDBJ databases">
        <authorList>
            <person name="Sun Q."/>
            <person name="Mori K."/>
        </authorList>
    </citation>
    <scope>NUCLEOTIDE SEQUENCE [LARGE SCALE GENOMIC DNA]</scope>
    <source>
        <strain evidence="3 4">JCM 3331</strain>
    </source>
</reference>
<keyword evidence="1" id="KW-0902">Two-component regulatory system</keyword>
<dbReference type="SMART" id="SM01043">
    <property type="entry name" value="BTAD"/>
    <property type="match status" value="1"/>
</dbReference>
<accession>A0ABV5R4I3</accession>
<gene>
    <name evidence="3" type="ORF">ACFFTL_10440</name>
</gene>
<dbReference type="Proteomes" id="UP001589710">
    <property type="component" value="Unassembled WGS sequence"/>
</dbReference>
<proteinExistence type="predicted"/>
<dbReference type="PANTHER" id="PTHR35807">
    <property type="entry name" value="TRANSCRIPTIONAL REGULATOR REDD-RELATED"/>
    <property type="match status" value="1"/>
</dbReference>
<dbReference type="InterPro" id="IPR041664">
    <property type="entry name" value="AAA_16"/>
</dbReference>
<dbReference type="InterPro" id="IPR005158">
    <property type="entry name" value="BTAD"/>
</dbReference>
<dbReference type="Gene3D" id="1.25.40.10">
    <property type="entry name" value="Tetratricopeptide repeat domain"/>
    <property type="match status" value="3"/>
</dbReference>
<dbReference type="Pfam" id="PF13191">
    <property type="entry name" value="AAA_16"/>
    <property type="match status" value="1"/>
</dbReference>
<dbReference type="InterPro" id="IPR036388">
    <property type="entry name" value="WH-like_DNA-bd_sf"/>
</dbReference>
<dbReference type="SUPFAM" id="SSF48452">
    <property type="entry name" value="TPR-like"/>
    <property type="match status" value="2"/>
</dbReference>
<feature type="domain" description="Bacterial transcriptional activator" evidence="2">
    <location>
        <begin position="117"/>
        <end position="255"/>
    </location>
</feature>
<evidence type="ECO:0000313" key="4">
    <source>
        <dbReference type="Proteomes" id="UP001589710"/>
    </source>
</evidence>
<dbReference type="InterPro" id="IPR027417">
    <property type="entry name" value="P-loop_NTPase"/>
</dbReference>
<organism evidence="3 4">
    <name type="scientific">Streptomyces yanii</name>
    <dbReference type="NCBI Taxonomy" id="78510"/>
    <lineage>
        <taxon>Bacteria</taxon>
        <taxon>Bacillati</taxon>
        <taxon>Actinomycetota</taxon>
        <taxon>Actinomycetes</taxon>
        <taxon>Kitasatosporales</taxon>
        <taxon>Streptomycetaceae</taxon>
        <taxon>Streptomyces</taxon>
    </lineage>
</organism>
<name>A0ABV5R4I3_9ACTN</name>
<dbReference type="EMBL" id="JBHMCG010000051">
    <property type="protein sequence ID" value="MFB9572730.1"/>
    <property type="molecule type" value="Genomic_DNA"/>
</dbReference>
<keyword evidence="4" id="KW-1185">Reference proteome</keyword>
<dbReference type="Gene3D" id="3.40.50.300">
    <property type="entry name" value="P-loop containing nucleotide triphosphate hydrolases"/>
    <property type="match status" value="1"/>
</dbReference>
<dbReference type="InterPro" id="IPR011990">
    <property type="entry name" value="TPR-like_helical_dom_sf"/>
</dbReference>
<evidence type="ECO:0000259" key="2">
    <source>
        <dbReference type="SMART" id="SM01043"/>
    </source>
</evidence>
<dbReference type="Gene3D" id="1.10.10.10">
    <property type="entry name" value="Winged helix-like DNA-binding domain superfamily/Winged helix DNA-binding domain"/>
    <property type="match status" value="1"/>
</dbReference>
<comment type="caution">
    <text evidence="3">The sequence shown here is derived from an EMBL/GenBank/DDBJ whole genome shotgun (WGS) entry which is preliminary data.</text>
</comment>
<sequence>MSGRAASGDSPQLRVFLLGGFRVERADGVPVPSRWRRGAAQTLVKLLAVAPGLRRHREQVMDLLWPDTPPDAAVRNLRVVLHAARHALEPDLAPRTPSSFLLGDGELLLLAPGRVWVDADEAEASARTALAEGDVAALAAARSALGRELLPEDRYAEWAEQRRGELVVLRDRLVPAQARRLLSAARTSDAVDVLRSALEDSPADERLGLLLARMLVDAGQPRQAIRQYHASREALADELGVRPGPDFEDVHRAALSALDRRPLPSATRQPTVLPAAIRRREPHPLVGRERPLSLLIEHATTTVGSPLVVVRGEAGIGKTCLVAEAARAAAGVGVTVLWGSGHDAEGHTPYGMFADALEGRLAQCDPAERARVGAEHAGLAALVPSLGGAPPVAGPEEERARLFRAVSGFLTDLAGGAPALVVLDDLHDADPGSLSLLHHLVRGAQTRPWRFIATYRDDELTQDAPAAQTLGGLLRRGAAVEVDLLRLGRADCAALSAAVSGPEPDARTARRAQHRIYRLSLGNPLFALELARSGVTADPGTAAAPAGNEVPSGIRHLVSERLAALPEPARQILGALSMATGTSVSLTELEEVAATGLHPPLAPGQVAAALGSASEAGIVEEREVVLGGRTVLGYAFRHPLVRLACAERQSGAIRRRLHRAHADTVLRVRPDAVDLIAAHMTAADHPRAHEFLRAAAERAATLFANDSACGYYADLVSRLDGPEAAAARLAWGEVLRRAARFHEAETVLRQALAHYVQAQDASGTLRAAASLAEALGRAGRPLDGLAVLNEVARFETHGTPEDRAAHRMARGALCFNAGRYEAALAALRRAETYLGAPGADHQALLSRLFTIRAACLMATDRTQHARAAADEALLAADASGDAARLSGALSVVGELARADGRWEVARDCARRAVGLARRTGDPAVMAFDQGNLAVAELRVGALHRATSLAESAVRVARSLEESWVLPYALVALAEVHVGCARYDGARKTLDACERAVARTDDPQVRAGLRRVRLELAAITHGGEAERGNGRVMPAD</sequence>
<dbReference type="Pfam" id="PF03704">
    <property type="entry name" value="BTAD"/>
    <property type="match status" value="1"/>
</dbReference>
<dbReference type="RefSeq" id="WP_386143699.1">
    <property type="nucleotide sequence ID" value="NZ_JBHMCG010000051.1"/>
</dbReference>
<evidence type="ECO:0000256" key="1">
    <source>
        <dbReference type="ARBA" id="ARBA00023012"/>
    </source>
</evidence>